<dbReference type="PROSITE" id="PS51352">
    <property type="entry name" value="THIOREDOXIN_2"/>
    <property type="match status" value="1"/>
</dbReference>
<gene>
    <name evidence="6" type="ORF">CCAND38_230052</name>
</gene>
<name>A0A0B7I0T7_9FLAO</name>
<comment type="subcellular location">
    <subcellularLocation>
        <location evidence="1">Cell envelope</location>
    </subcellularLocation>
</comment>
<keyword evidence="4" id="KW-0676">Redox-active center</keyword>
<feature type="domain" description="Thioredoxin" evidence="5">
    <location>
        <begin position="194"/>
        <end position="332"/>
    </location>
</feature>
<dbReference type="Pfam" id="PF00578">
    <property type="entry name" value="AhpC-TSA"/>
    <property type="match status" value="1"/>
</dbReference>
<proteinExistence type="predicted"/>
<organism evidence="6 7">
    <name type="scientific">Capnocytophaga canis</name>
    <dbReference type="NCBI Taxonomy" id="1848903"/>
    <lineage>
        <taxon>Bacteria</taxon>
        <taxon>Pseudomonadati</taxon>
        <taxon>Bacteroidota</taxon>
        <taxon>Flavobacteriia</taxon>
        <taxon>Flavobacteriales</taxon>
        <taxon>Flavobacteriaceae</taxon>
        <taxon>Capnocytophaga</taxon>
    </lineage>
</organism>
<evidence type="ECO:0000313" key="6">
    <source>
        <dbReference type="EMBL" id="CEN45285.1"/>
    </source>
</evidence>
<dbReference type="SUPFAM" id="SSF52833">
    <property type="entry name" value="Thioredoxin-like"/>
    <property type="match status" value="1"/>
</dbReference>
<dbReference type="InterPro" id="IPR050553">
    <property type="entry name" value="Thioredoxin_ResA/DsbE_sf"/>
</dbReference>
<dbReference type="RefSeq" id="WP_042343973.1">
    <property type="nucleotide sequence ID" value="NZ_CDOI01000133.1"/>
</dbReference>
<evidence type="ECO:0000256" key="2">
    <source>
        <dbReference type="ARBA" id="ARBA00022748"/>
    </source>
</evidence>
<keyword evidence="7" id="KW-1185">Reference proteome</keyword>
<evidence type="ECO:0000313" key="7">
    <source>
        <dbReference type="Proteomes" id="UP000045051"/>
    </source>
</evidence>
<keyword evidence="3" id="KW-1015">Disulfide bond</keyword>
<evidence type="ECO:0000256" key="3">
    <source>
        <dbReference type="ARBA" id="ARBA00023157"/>
    </source>
</evidence>
<evidence type="ECO:0000256" key="4">
    <source>
        <dbReference type="ARBA" id="ARBA00023284"/>
    </source>
</evidence>
<sequence>MNNKHKILLVSILGSIFSCNNTMKQESDSFTLNGKLPTNVNEKVYLLEYKNREYTVVDSVEAKNQTFTFKGKLQEPLVHAIRLGNSGKRANFFLENADISITLNDNWQISEAFGSENTELFKKYDDLNATKRINLDSLLQKDNSSPVIAYFLARNAYLYDYESLILLRKRINQNLSRNTYIEELDGAITQLEKIQPGQVAPEIVMEDLEGNTICLSDLRGKVILIDFWASWCPDCRKENPELVKLYNQYKDKNFTILGVSFDRKKDDWKTAIATDGLTWTHGFVEGAWKAEPIKTYAIRWLPTAMLIDENGIIVARNIDHKKLIPNLENLLK</sequence>
<dbReference type="InterPro" id="IPR036249">
    <property type="entry name" value="Thioredoxin-like_sf"/>
</dbReference>
<dbReference type="PANTHER" id="PTHR42852:SF6">
    <property type="entry name" value="THIOL:DISULFIDE INTERCHANGE PROTEIN DSBE"/>
    <property type="match status" value="1"/>
</dbReference>
<dbReference type="PROSITE" id="PS51257">
    <property type="entry name" value="PROKAR_LIPOPROTEIN"/>
    <property type="match status" value="1"/>
</dbReference>
<evidence type="ECO:0000259" key="5">
    <source>
        <dbReference type="PROSITE" id="PS51352"/>
    </source>
</evidence>
<dbReference type="EMBL" id="CDOI01000133">
    <property type="protein sequence ID" value="CEN45285.1"/>
    <property type="molecule type" value="Genomic_DNA"/>
</dbReference>
<dbReference type="InterPro" id="IPR000866">
    <property type="entry name" value="AhpC/TSA"/>
</dbReference>
<evidence type="ECO:0000256" key="1">
    <source>
        <dbReference type="ARBA" id="ARBA00004196"/>
    </source>
</evidence>
<dbReference type="Proteomes" id="UP000045051">
    <property type="component" value="Unassembled WGS sequence"/>
</dbReference>
<dbReference type="GO" id="GO:0017004">
    <property type="term" value="P:cytochrome complex assembly"/>
    <property type="evidence" value="ECO:0007669"/>
    <property type="project" value="UniProtKB-KW"/>
</dbReference>
<keyword evidence="2" id="KW-0201">Cytochrome c-type biogenesis</keyword>
<reference evidence="6 7" key="1">
    <citation type="submission" date="2015-01" db="EMBL/GenBank/DDBJ databases">
        <authorList>
            <person name="Xiang T."/>
            <person name="Song Y."/>
            <person name="Huang L."/>
            <person name="Wang B."/>
            <person name="Wu P."/>
        </authorList>
    </citation>
    <scope>NUCLEOTIDE SEQUENCE [LARGE SCALE GENOMIC DNA]</scope>
    <source>
        <strain evidence="6 7">CcD38</strain>
    </source>
</reference>
<dbReference type="GO" id="GO:0016209">
    <property type="term" value="F:antioxidant activity"/>
    <property type="evidence" value="ECO:0007669"/>
    <property type="project" value="InterPro"/>
</dbReference>
<dbReference type="InterPro" id="IPR013766">
    <property type="entry name" value="Thioredoxin_domain"/>
</dbReference>
<dbReference type="GO" id="GO:0016491">
    <property type="term" value="F:oxidoreductase activity"/>
    <property type="evidence" value="ECO:0007669"/>
    <property type="project" value="InterPro"/>
</dbReference>
<dbReference type="GO" id="GO:0030313">
    <property type="term" value="C:cell envelope"/>
    <property type="evidence" value="ECO:0007669"/>
    <property type="project" value="UniProtKB-SubCell"/>
</dbReference>
<dbReference type="CDD" id="cd02966">
    <property type="entry name" value="TlpA_like_family"/>
    <property type="match status" value="1"/>
</dbReference>
<dbReference type="InterPro" id="IPR025380">
    <property type="entry name" value="DUF4369"/>
</dbReference>
<protein>
    <submittedName>
        <fullName evidence="6">Antioxidant, AhpC/TSA family</fullName>
    </submittedName>
</protein>
<dbReference type="PANTHER" id="PTHR42852">
    <property type="entry name" value="THIOL:DISULFIDE INTERCHANGE PROTEIN DSBE"/>
    <property type="match status" value="1"/>
</dbReference>
<dbReference type="AlphaFoldDB" id="A0A0B7I0T7"/>
<dbReference type="Pfam" id="PF14289">
    <property type="entry name" value="DUF4369"/>
    <property type="match status" value="1"/>
</dbReference>
<dbReference type="Gene3D" id="3.40.30.10">
    <property type="entry name" value="Glutaredoxin"/>
    <property type="match status" value="1"/>
</dbReference>
<accession>A0A0B7I0T7</accession>